<dbReference type="InterPro" id="IPR012964">
    <property type="entry name" value="DUF1702"/>
</dbReference>
<dbReference type="AlphaFoldDB" id="A0A4P9UNX0"/>
<dbReference type="KEGG" id="mbur:EQU24_12375"/>
<dbReference type="EMBL" id="CP035467">
    <property type="protein sequence ID" value="QCW82947.1"/>
    <property type="molecule type" value="Genomic_DNA"/>
</dbReference>
<dbReference type="RefSeq" id="WP_017839202.1">
    <property type="nucleotide sequence ID" value="NZ_CP035467.1"/>
</dbReference>
<proteinExistence type="predicted"/>
<reference evidence="2" key="1">
    <citation type="journal article" date="2019" name="J. Bacteriol.">
        <title>A Mutagenic Screen Identifies a TonB-Dependent Receptor Required for the Lanthanide Metal Switch in the Type I Methanotroph 'Methylotuvimicrobium buryatense' 5GB1C.</title>
        <authorList>
            <person name="Groom J.D."/>
            <person name="Ford S.M."/>
            <person name="Pesesky M.W."/>
            <person name="Lidstrom M.E."/>
        </authorList>
    </citation>
    <scope>NUCLEOTIDE SEQUENCE [LARGE SCALE GENOMIC DNA]</scope>
    <source>
        <strain evidence="2">5GB1C</strain>
    </source>
</reference>
<dbReference type="Proteomes" id="UP000305881">
    <property type="component" value="Chromosome"/>
</dbReference>
<sequence length="313" mass="34953">MVAFFGRCRHALFGISDAETRIELRGFKVGDDRVKARIERIGKSFVEGYHAALLDNDPLRLTEHLNAIDDNELRGFLFEGAAMGLVISDFLCPWRPSRFQAFLTGPAQHHAYMLHVGAGWALARLPVSPASLTSRMDCLLRWLVLDGYGFHEGYFHWPDSIGRQQRPSCLQGYEKRAFDQGLGRSLWFVMGADPERIVSALQDFPTDRQGDLWSGVGLAGAYAGGVEPDDLERLKVLAGDFLAHLAQGAAFAAKARQRAGNPADHTKLACRIFCNLSAEHAAQLTDDALRKVPADNALPAYEHWRQRIRRHFI</sequence>
<dbReference type="STRING" id="675511.GCA_000341735_00562"/>
<keyword evidence="2" id="KW-1185">Reference proteome</keyword>
<evidence type="ECO:0000313" key="1">
    <source>
        <dbReference type="EMBL" id="QCW82947.1"/>
    </source>
</evidence>
<name>A0A4P9UNX0_METBY</name>
<dbReference type="Pfam" id="PF08012">
    <property type="entry name" value="DUF1702"/>
    <property type="match status" value="1"/>
</dbReference>
<organism evidence="1 2">
    <name type="scientific">Methylotuvimicrobium buryatense</name>
    <name type="common">Methylomicrobium buryatense</name>
    <dbReference type="NCBI Taxonomy" id="95641"/>
    <lineage>
        <taxon>Bacteria</taxon>
        <taxon>Pseudomonadati</taxon>
        <taxon>Pseudomonadota</taxon>
        <taxon>Gammaproteobacteria</taxon>
        <taxon>Methylococcales</taxon>
        <taxon>Methylococcaceae</taxon>
        <taxon>Methylotuvimicrobium</taxon>
    </lineage>
</organism>
<gene>
    <name evidence="1" type="ORF">EQU24_12375</name>
</gene>
<dbReference type="OrthoDB" id="2530105at2"/>
<evidence type="ECO:0000313" key="2">
    <source>
        <dbReference type="Proteomes" id="UP000305881"/>
    </source>
</evidence>
<accession>A0A4P9UNX0</accession>
<protein>
    <submittedName>
        <fullName evidence="1">DUF1702 family protein</fullName>
    </submittedName>
</protein>